<accession>A0A4U6T8E4</accession>
<gene>
    <name evidence="1" type="ORF">SEVIR_9G470250v2</name>
</gene>
<proteinExistence type="predicted"/>
<evidence type="ECO:0000313" key="1">
    <source>
        <dbReference type="EMBL" id="TKV97053.1"/>
    </source>
</evidence>
<reference evidence="1" key="1">
    <citation type="submission" date="2019-03" db="EMBL/GenBank/DDBJ databases">
        <title>WGS assembly of Setaria viridis.</title>
        <authorList>
            <person name="Huang P."/>
            <person name="Jenkins J."/>
            <person name="Grimwood J."/>
            <person name="Barry K."/>
            <person name="Healey A."/>
            <person name="Mamidi S."/>
            <person name="Sreedasyam A."/>
            <person name="Shu S."/>
            <person name="Feldman M."/>
            <person name="Wu J."/>
            <person name="Yu Y."/>
            <person name="Chen C."/>
            <person name="Johnson J."/>
            <person name="Rokhsar D."/>
            <person name="Baxter I."/>
            <person name="Schmutz J."/>
            <person name="Brutnell T."/>
            <person name="Kellogg E."/>
        </authorList>
    </citation>
    <scope>NUCLEOTIDE SEQUENCE [LARGE SCALE GENOMIC DNA]</scope>
</reference>
<dbReference type="Proteomes" id="UP000298652">
    <property type="component" value="Chromosome 9"/>
</dbReference>
<evidence type="ECO:0000313" key="2">
    <source>
        <dbReference type="Proteomes" id="UP000298652"/>
    </source>
</evidence>
<keyword evidence="2" id="KW-1185">Reference proteome</keyword>
<protein>
    <submittedName>
        <fullName evidence="1">Uncharacterized protein</fullName>
    </submittedName>
</protein>
<organism evidence="1 2">
    <name type="scientific">Setaria viridis</name>
    <name type="common">Green bristlegrass</name>
    <name type="synonym">Setaria italica subsp. viridis</name>
    <dbReference type="NCBI Taxonomy" id="4556"/>
    <lineage>
        <taxon>Eukaryota</taxon>
        <taxon>Viridiplantae</taxon>
        <taxon>Streptophyta</taxon>
        <taxon>Embryophyta</taxon>
        <taxon>Tracheophyta</taxon>
        <taxon>Spermatophyta</taxon>
        <taxon>Magnoliopsida</taxon>
        <taxon>Liliopsida</taxon>
        <taxon>Poales</taxon>
        <taxon>Poaceae</taxon>
        <taxon>PACMAD clade</taxon>
        <taxon>Panicoideae</taxon>
        <taxon>Panicodae</taxon>
        <taxon>Paniceae</taxon>
        <taxon>Cenchrinae</taxon>
        <taxon>Setaria</taxon>
    </lineage>
</organism>
<name>A0A4U6T8E4_SETVI</name>
<dbReference type="EMBL" id="CM016560">
    <property type="protein sequence ID" value="TKV97053.1"/>
    <property type="molecule type" value="Genomic_DNA"/>
</dbReference>
<dbReference type="AlphaFoldDB" id="A0A4U6T8E4"/>
<dbReference type="Gramene" id="TKV97053">
    <property type="protein sequence ID" value="TKV97053"/>
    <property type="gene ID" value="SEVIR_9G470250v2"/>
</dbReference>
<sequence>MNQVKYPSMLPCLHLHLPQSKHVVWLLRLLPIRPFRCQASTCSRLQATKPLPRSGRLRLLHHTMPDWSKAISRMPLDLPAPITRFAAWWMYLSSVIKSLPAAASCCQFPAWLGTAHHESGTWQWTCLSWKCLFGLSLALGPSPLYEYHDKWSIDCLNKKQSDPVHPIEQFAV</sequence>